<protein>
    <submittedName>
        <fullName evidence="1">Uncharacterized protein</fullName>
    </submittedName>
</protein>
<organism evidence="1 2">
    <name type="scientific">Auriscalpium vulgare</name>
    <dbReference type="NCBI Taxonomy" id="40419"/>
    <lineage>
        <taxon>Eukaryota</taxon>
        <taxon>Fungi</taxon>
        <taxon>Dikarya</taxon>
        <taxon>Basidiomycota</taxon>
        <taxon>Agaricomycotina</taxon>
        <taxon>Agaricomycetes</taxon>
        <taxon>Russulales</taxon>
        <taxon>Auriscalpiaceae</taxon>
        <taxon>Auriscalpium</taxon>
    </lineage>
</organism>
<gene>
    <name evidence="1" type="ORF">FA95DRAFT_1498730</name>
</gene>
<accession>A0ACB8RHH0</accession>
<evidence type="ECO:0000313" key="1">
    <source>
        <dbReference type="EMBL" id="KAI0043362.1"/>
    </source>
</evidence>
<dbReference type="Proteomes" id="UP000814033">
    <property type="component" value="Unassembled WGS sequence"/>
</dbReference>
<sequence length="423" mass="47105">MLLLSYLLHTVLAQGVSGSPVSDLPPLTNSTVAADPSPGCLDINNCRTTSNIVLSCLATIFACVWTAVHRNIPRPSTDARSQILNFLDMGKVVLVTLLVPEWVLAWAVRQYQNARNITQELELRCSPTRIAEWTLRHGFFISMGGFHYYKNGRPIHPLTAYDVLGHVLDGEIIPPTDDEIQAMAQADGLSKGLAVLQTLWFVIQCAARRAENIPITQIEVMTLAYTSITLAMYMAWWSKPLNVGGPIRFAGQLAEGWVGHREKGFLHYVNLVIGDQDYEVDMRSVPRVPAFYGGPTDFEHIRADAVSLFAAMIFGAIHCIAWRYAFPSHTEAIIWRVSSVAITAFPGLVCLYLVWELSPYGDISRVFYVKDNIVLMIAVTIPFAAVYVLSRLILLTLAFTTLRALPATAYQSIQWTHFIPHLT</sequence>
<dbReference type="EMBL" id="MU276021">
    <property type="protein sequence ID" value="KAI0043362.1"/>
    <property type="molecule type" value="Genomic_DNA"/>
</dbReference>
<name>A0ACB8RHH0_9AGAM</name>
<comment type="caution">
    <text evidence="1">The sequence shown here is derived from an EMBL/GenBank/DDBJ whole genome shotgun (WGS) entry which is preliminary data.</text>
</comment>
<keyword evidence="2" id="KW-1185">Reference proteome</keyword>
<reference evidence="1" key="2">
    <citation type="journal article" date="2022" name="New Phytol.">
        <title>Evolutionary transition to the ectomycorrhizal habit in the genomes of a hyperdiverse lineage of mushroom-forming fungi.</title>
        <authorList>
            <person name="Looney B."/>
            <person name="Miyauchi S."/>
            <person name="Morin E."/>
            <person name="Drula E."/>
            <person name="Courty P.E."/>
            <person name="Kohler A."/>
            <person name="Kuo A."/>
            <person name="LaButti K."/>
            <person name="Pangilinan J."/>
            <person name="Lipzen A."/>
            <person name="Riley R."/>
            <person name="Andreopoulos W."/>
            <person name="He G."/>
            <person name="Johnson J."/>
            <person name="Nolan M."/>
            <person name="Tritt A."/>
            <person name="Barry K.W."/>
            <person name="Grigoriev I.V."/>
            <person name="Nagy L.G."/>
            <person name="Hibbett D."/>
            <person name="Henrissat B."/>
            <person name="Matheny P.B."/>
            <person name="Labbe J."/>
            <person name="Martin F.M."/>
        </authorList>
    </citation>
    <scope>NUCLEOTIDE SEQUENCE</scope>
    <source>
        <strain evidence="1">FP105234-sp</strain>
    </source>
</reference>
<proteinExistence type="predicted"/>
<evidence type="ECO:0000313" key="2">
    <source>
        <dbReference type="Proteomes" id="UP000814033"/>
    </source>
</evidence>
<reference evidence="1" key="1">
    <citation type="submission" date="2021-02" db="EMBL/GenBank/DDBJ databases">
        <authorList>
            <consortium name="DOE Joint Genome Institute"/>
            <person name="Ahrendt S."/>
            <person name="Looney B.P."/>
            <person name="Miyauchi S."/>
            <person name="Morin E."/>
            <person name="Drula E."/>
            <person name="Courty P.E."/>
            <person name="Chicoki N."/>
            <person name="Fauchery L."/>
            <person name="Kohler A."/>
            <person name="Kuo A."/>
            <person name="Labutti K."/>
            <person name="Pangilinan J."/>
            <person name="Lipzen A."/>
            <person name="Riley R."/>
            <person name="Andreopoulos W."/>
            <person name="He G."/>
            <person name="Johnson J."/>
            <person name="Barry K.W."/>
            <person name="Grigoriev I.V."/>
            <person name="Nagy L."/>
            <person name="Hibbett D."/>
            <person name="Henrissat B."/>
            <person name="Matheny P.B."/>
            <person name="Labbe J."/>
            <person name="Martin F."/>
        </authorList>
    </citation>
    <scope>NUCLEOTIDE SEQUENCE</scope>
    <source>
        <strain evidence="1">FP105234-sp</strain>
    </source>
</reference>